<keyword evidence="3" id="KW-1185">Reference proteome</keyword>
<reference evidence="2 3" key="1">
    <citation type="submission" date="2019-02" db="EMBL/GenBank/DDBJ databases">
        <authorList>
            <person name="Zhang G."/>
        </authorList>
    </citation>
    <scope>NUCLEOTIDE SEQUENCE [LARGE SCALE GENOMIC DNA]</scope>
    <source>
        <strain evidence="2 3">CMB17</strain>
    </source>
</reference>
<gene>
    <name evidence="2" type="ORF">EYF88_03855</name>
</gene>
<sequence length="85" mass="9913">MWDLWHSDPGTPREQSRDPFREPGWPGRRDHRPSDPARLRDRVGPSRARMILMAGARIDADQALAWPPTPCPPHPAMWPWSRRRS</sequence>
<feature type="compositionally biased region" description="Basic and acidic residues" evidence="1">
    <location>
        <begin position="32"/>
        <end position="44"/>
    </location>
</feature>
<evidence type="ECO:0000256" key="1">
    <source>
        <dbReference type="SAM" id="MobiDB-lite"/>
    </source>
</evidence>
<feature type="region of interest" description="Disordered" evidence="1">
    <location>
        <begin position="1"/>
        <end position="44"/>
    </location>
</feature>
<feature type="compositionally biased region" description="Pro residues" evidence="1">
    <location>
        <begin position="67"/>
        <end position="76"/>
    </location>
</feature>
<name>A0ABY1YMV2_9RHOB</name>
<protein>
    <submittedName>
        <fullName evidence="2">Uncharacterized protein</fullName>
    </submittedName>
</protein>
<proteinExistence type="predicted"/>
<dbReference type="EMBL" id="SIRL01000002">
    <property type="protein sequence ID" value="TBN52038.1"/>
    <property type="molecule type" value="Genomic_DNA"/>
</dbReference>
<evidence type="ECO:0000313" key="2">
    <source>
        <dbReference type="EMBL" id="TBN52038.1"/>
    </source>
</evidence>
<dbReference type="Proteomes" id="UP000292859">
    <property type="component" value="Unassembled WGS sequence"/>
</dbReference>
<accession>A0ABY1YMV2</accession>
<evidence type="ECO:0000313" key="3">
    <source>
        <dbReference type="Proteomes" id="UP000292859"/>
    </source>
</evidence>
<comment type="caution">
    <text evidence="2">The sequence shown here is derived from an EMBL/GenBank/DDBJ whole genome shotgun (WGS) entry which is preliminary data.</text>
</comment>
<feature type="region of interest" description="Disordered" evidence="1">
    <location>
        <begin position="64"/>
        <end position="85"/>
    </location>
</feature>
<organism evidence="2 3">
    <name type="scientific">Paracoccus sediminis</name>
    <dbReference type="NCBI Taxonomy" id="1214787"/>
    <lineage>
        <taxon>Bacteria</taxon>
        <taxon>Pseudomonadati</taxon>
        <taxon>Pseudomonadota</taxon>
        <taxon>Alphaproteobacteria</taxon>
        <taxon>Rhodobacterales</taxon>
        <taxon>Paracoccaceae</taxon>
        <taxon>Paracoccus</taxon>
    </lineage>
</organism>